<name>A0A2K3MID0_TRIPR</name>
<dbReference type="EMBL" id="ASHM01063107">
    <property type="protein sequence ID" value="PNX90524.1"/>
    <property type="molecule type" value="Genomic_DNA"/>
</dbReference>
<feature type="region of interest" description="Disordered" evidence="2">
    <location>
        <begin position="230"/>
        <end position="275"/>
    </location>
</feature>
<organism evidence="3 4">
    <name type="scientific">Trifolium pratense</name>
    <name type="common">Red clover</name>
    <dbReference type="NCBI Taxonomy" id="57577"/>
    <lineage>
        <taxon>Eukaryota</taxon>
        <taxon>Viridiplantae</taxon>
        <taxon>Streptophyta</taxon>
        <taxon>Embryophyta</taxon>
        <taxon>Tracheophyta</taxon>
        <taxon>Spermatophyta</taxon>
        <taxon>Magnoliopsida</taxon>
        <taxon>eudicotyledons</taxon>
        <taxon>Gunneridae</taxon>
        <taxon>Pentapetalae</taxon>
        <taxon>rosids</taxon>
        <taxon>fabids</taxon>
        <taxon>Fabales</taxon>
        <taxon>Fabaceae</taxon>
        <taxon>Papilionoideae</taxon>
        <taxon>50 kb inversion clade</taxon>
        <taxon>NPAAA clade</taxon>
        <taxon>Hologalegina</taxon>
        <taxon>IRL clade</taxon>
        <taxon>Trifolieae</taxon>
        <taxon>Trifolium</taxon>
    </lineage>
</organism>
<evidence type="ECO:0000256" key="1">
    <source>
        <dbReference type="SAM" id="Coils"/>
    </source>
</evidence>
<comment type="caution">
    <text evidence="3">The sequence shown here is derived from an EMBL/GenBank/DDBJ whole genome shotgun (WGS) entry which is preliminary data.</text>
</comment>
<proteinExistence type="predicted"/>
<evidence type="ECO:0000256" key="2">
    <source>
        <dbReference type="SAM" id="MobiDB-lite"/>
    </source>
</evidence>
<reference evidence="3 4" key="1">
    <citation type="journal article" date="2014" name="Am. J. Bot.">
        <title>Genome assembly and annotation for red clover (Trifolium pratense; Fabaceae).</title>
        <authorList>
            <person name="Istvanek J."/>
            <person name="Jaros M."/>
            <person name="Krenek A."/>
            <person name="Repkova J."/>
        </authorList>
    </citation>
    <scope>NUCLEOTIDE SEQUENCE [LARGE SCALE GENOMIC DNA]</scope>
    <source>
        <strain evidence="4">cv. Tatra</strain>
        <tissue evidence="3">Young leaves</tissue>
    </source>
</reference>
<dbReference type="SUPFAM" id="SSF58113">
    <property type="entry name" value="Apolipoprotein A-I"/>
    <property type="match status" value="1"/>
</dbReference>
<dbReference type="AlphaFoldDB" id="A0A2K3MID0"/>
<dbReference type="Proteomes" id="UP000236291">
    <property type="component" value="Unassembled WGS sequence"/>
</dbReference>
<feature type="coiled-coil region" evidence="1">
    <location>
        <begin position="86"/>
        <end position="155"/>
    </location>
</feature>
<gene>
    <name evidence="3" type="ORF">L195_g046648</name>
</gene>
<keyword evidence="1" id="KW-0175">Coiled coil</keyword>
<evidence type="ECO:0000313" key="3">
    <source>
        <dbReference type="EMBL" id="PNX90524.1"/>
    </source>
</evidence>
<reference evidence="3 4" key="2">
    <citation type="journal article" date="2017" name="Front. Plant Sci.">
        <title>Gene Classification and Mining of Molecular Markers Useful in Red Clover (Trifolium pratense) Breeding.</title>
        <authorList>
            <person name="Istvanek J."/>
            <person name="Dluhosova J."/>
            <person name="Dluhos P."/>
            <person name="Patkova L."/>
            <person name="Nedelnik J."/>
            <person name="Repkova J."/>
        </authorList>
    </citation>
    <scope>NUCLEOTIDE SEQUENCE [LARGE SCALE GENOMIC DNA]</scope>
    <source>
        <strain evidence="4">cv. Tatra</strain>
        <tissue evidence="3">Young leaves</tissue>
    </source>
</reference>
<accession>A0A2K3MID0</accession>
<protein>
    <submittedName>
        <fullName evidence="3">Uncharacterized protein</fullName>
    </submittedName>
</protein>
<evidence type="ECO:0000313" key="4">
    <source>
        <dbReference type="Proteomes" id="UP000236291"/>
    </source>
</evidence>
<feature type="compositionally biased region" description="Basic and acidic residues" evidence="2">
    <location>
        <begin position="261"/>
        <end position="275"/>
    </location>
</feature>
<sequence>MATIVDLSEGDGGFVLPACLTNGSFFDDNPPQVPVSERNHLLGTSAAARQQQLNRDIAFVIRLAETTLVLNEGGPAHEAEKLAAPNKKLEALVTKLENDLLDLQGKQENYFKNMEEARPTAEQLDKTNKVLENLKASSAEERRKLEEEIIDLKGKVAPVADETEDTLRFTSRANLVEEIRRLSGKMVESMVYGWKNAVAQLKIVNSERGLITEGIHKLKKVEKGQIVIPEKYRQMALEEEEQDDEDDGEDEDGEEQDVEEEKGPDGDKEGHDESN</sequence>
<feature type="compositionally biased region" description="Acidic residues" evidence="2">
    <location>
        <begin position="237"/>
        <end position="260"/>
    </location>
</feature>